<sequence>MIVRITEIRMVHSHGDKSVVFIKDIQEPIKVNHRLEEIEELIKTQNAILNLNEKF</sequence>
<proteinExistence type="predicted"/>
<dbReference type="EMBL" id="CACRTM010000027">
    <property type="protein sequence ID" value="VYU44365.1"/>
    <property type="molecule type" value="Genomic_DNA"/>
</dbReference>
<protein>
    <submittedName>
        <fullName evidence="1">Uncharacterized protein</fullName>
    </submittedName>
</protein>
<gene>
    <name evidence="1" type="ORF">KOLFYP65_04112</name>
</gene>
<accession>A0A6N3EVF2</accession>
<dbReference type="AlphaFoldDB" id="A0A6N3EVF2"/>
<name>A0A6N3EVF2_KLEOX</name>
<organism evidence="1">
    <name type="scientific">Klebsiella oxytoca</name>
    <dbReference type="NCBI Taxonomy" id="571"/>
    <lineage>
        <taxon>Bacteria</taxon>
        <taxon>Pseudomonadati</taxon>
        <taxon>Pseudomonadota</taxon>
        <taxon>Gammaproteobacteria</taxon>
        <taxon>Enterobacterales</taxon>
        <taxon>Enterobacteriaceae</taxon>
        <taxon>Klebsiella/Raoultella group</taxon>
        <taxon>Klebsiella</taxon>
    </lineage>
</organism>
<evidence type="ECO:0000313" key="1">
    <source>
        <dbReference type="EMBL" id="VYU44365.1"/>
    </source>
</evidence>
<reference evidence="1" key="1">
    <citation type="submission" date="2019-11" db="EMBL/GenBank/DDBJ databases">
        <authorList>
            <person name="Feng L."/>
        </authorList>
    </citation>
    <scope>NUCLEOTIDE SEQUENCE</scope>
    <source>
        <strain evidence="1">KOxytocaLFYP65</strain>
    </source>
</reference>